<dbReference type="Pfam" id="PF14905">
    <property type="entry name" value="OMP_b-brl_3"/>
    <property type="match status" value="1"/>
</dbReference>
<keyword evidence="6 7" id="KW-0998">Cell outer membrane</keyword>
<feature type="domain" description="TonB-dependent receptor plug" evidence="9">
    <location>
        <begin position="126"/>
        <end position="213"/>
    </location>
</feature>
<dbReference type="InterPro" id="IPR037066">
    <property type="entry name" value="Plug_dom_sf"/>
</dbReference>
<dbReference type="Pfam" id="PF07715">
    <property type="entry name" value="Plug"/>
    <property type="match status" value="1"/>
</dbReference>
<evidence type="ECO:0000256" key="6">
    <source>
        <dbReference type="ARBA" id="ARBA00023237"/>
    </source>
</evidence>
<feature type="signal peptide" evidence="8">
    <location>
        <begin position="1"/>
        <end position="20"/>
    </location>
</feature>
<keyword evidence="8" id="KW-0732">Signal</keyword>
<proteinExistence type="inferred from homology"/>
<dbReference type="Gene3D" id="2.60.40.1120">
    <property type="entry name" value="Carboxypeptidase-like, regulatory domain"/>
    <property type="match status" value="1"/>
</dbReference>
<evidence type="ECO:0000256" key="3">
    <source>
        <dbReference type="ARBA" id="ARBA00022452"/>
    </source>
</evidence>
<dbReference type="Gene3D" id="2.170.130.10">
    <property type="entry name" value="TonB-dependent receptor, plug domain"/>
    <property type="match status" value="1"/>
</dbReference>
<dbReference type="Pfam" id="PF13715">
    <property type="entry name" value="CarbopepD_reg_2"/>
    <property type="match status" value="1"/>
</dbReference>
<dbReference type="Gene3D" id="2.40.170.20">
    <property type="entry name" value="TonB-dependent receptor, beta-barrel domain"/>
    <property type="match status" value="1"/>
</dbReference>
<dbReference type="InterPro" id="IPR036942">
    <property type="entry name" value="Beta-barrel_TonB_sf"/>
</dbReference>
<protein>
    <submittedName>
        <fullName evidence="11">TonB-dependent receptor</fullName>
    </submittedName>
</protein>
<organism evidence="11 12">
    <name type="scientific">Persicobacter psychrovividus</name>
    <dbReference type="NCBI Taxonomy" id="387638"/>
    <lineage>
        <taxon>Bacteria</taxon>
        <taxon>Pseudomonadati</taxon>
        <taxon>Bacteroidota</taxon>
        <taxon>Cytophagia</taxon>
        <taxon>Cytophagales</taxon>
        <taxon>Persicobacteraceae</taxon>
        <taxon>Persicobacter</taxon>
    </lineage>
</organism>
<keyword evidence="5 7" id="KW-0472">Membrane</keyword>
<dbReference type="SUPFAM" id="SSF49464">
    <property type="entry name" value="Carboxypeptidase regulatory domain-like"/>
    <property type="match status" value="1"/>
</dbReference>
<evidence type="ECO:0000256" key="8">
    <source>
        <dbReference type="SAM" id="SignalP"/>
    </source>
</evidence>
<name>A0ABM7VBF5_9BACT</name>
<evidence type="ECO:0000256" key="5">
    <source>
        <dbReference type="ARBA" id="ARBA00023136"/>
    </source>
</evidence>
<evidence type="ECO:0000256" key="4">
    <source>
        <dbReference type="ARBA" id="ARBA00022692"/>
    </source>
</evidence>
<keyword evidence="3 7" id="KW-1134">Transmembrane beta strand</keyword>
<dbReference type="RefSeq" id="WP_338397561.1">
    <property type="nucleotide sequence ID" value="NZ_AP025292.1"/>
</dbReference>
<dbReference type="Proteomes" id="UP001354989">
    <property type="component" value="Chromosome"/>
</dbReference>
<dbReference type="InterPro" id="IPR012910">
    <property type="entry name" value="Plug_dom"/>
</dbReference>
<dbReference type="PANTHER" id="PTHR40980">
    <property type="entry name" value="PLUG DOMAIN-CONTAINING PROTEIN"/>
    <property type="match status" value="1"/>
</dbReference>
<dbReference type="InterPro" id="IPR041700">
    <property type="entry name" value="OMP_b-brl_3"/>
</dbReference>
<dbReference type="InterPro" id="IPR008969">
    <property type="entry name" value="CarboxyPept-like_regulatory"/>
</dbReference>
<dbReference type="PROSITE" id="PS52016">
    <property type="entry name" value="TONB_DEPENDENT_REC_3"/>
    <property type="match status" value="1"/>
</dbReference>
<evidence type="ECO:0000256" key="7">
    <source>
        <dbReference type="PROSITE-ProRule" id="PRU01360"/>
    </source>
</evidence>
<evidence type="ECO:0000259" key="10">
    <source>
        <dbReference type="Pfam" id="PF14905"/>
    </source>
</evidence>
<keyword evidence="12" id="KW-1185">Reference proteome</keyword>
<accession>A0ABM7VBF5</accession>
<keyword evidence="2 7" id="KW-0813">Transport</keyword>
<keyword evidence="11" id="KW-0675">Receptor</keyword>
<sequence>MKRLLIITLLLLPQMLWAQARISGTAIDQQANSPLSFAQVALFQDDKLITGAMTEQDGRFEIKKIKAGDYTLQLSFVGYQSQKQAISLSNGQHLKLGNIGLGIDATELEAVEVKAQKATTVRKIDRQSFSAEDFATARSGNATDLLRNIPSVSISPDGDVSLRGTSGFLVYIDGKPTQIEPSVLLQQIPASSIKNIEIITVPSARYEAQGNAGIINITTLGNVMQGTSITADLMGGGTPWHEGMDPRRYSGSMNITHSKDKLSLYGGLSYNDRDVRGSRTGNARLLQQDGSYYHMQASGDRPEWHINATANAGLSYDFGSAGKINASYYYGYKNQKRTADYFYDNFYGDINANRTDDPRNAYIFNPNTHEKQGKFQSYALDYQKSWDNGTALSVAGLYENSRLWGDLDNKNYASNTDGEVGELQLHYMQDDNNPLEGYRLNIDLTIPLAENQKLETGFQPQWLVQSGDFNYDTLDLNTQKFGSAYQNFVRLNRGIYAGYVNYSAKFDKLSMMAGLRFEYTDQELTIENPEYQNIFDPERENQSQYNVKQPNLFPSLHLDYQLSEEQKLILSGSRRINRPPTKNMAPFLWRRHFEVFEIGDPTLQPEYINNVEASFTQHTSWMDFTVTTFYRGTENAIFRVNTVDTDQNVLLRSYTNAGNDQALGLELNTNWRLGKNVKFFLGGSLYSYAIKGDIFDYTVDTKSTNWTVNTNLNATIYKGLKFAWDMQVKSATVTAQGENELFYLSNVALNYTPNKLDQFQFAFRVEDVFASNIKGLNTAGYNAEGTQIFFQDTEYFRYGPILELGVTYRFQSGKSKKVKNTKGQFGKEQF</sequence>
<comment type="subcellular location">
    <subcellularLocation>
        <location evidence="1 7">Cell outer membrane</location>
        <topology evidence="1 7">Multi-pass membrane protein</topology>
    </subcellularLocation>
</comment>
<dbReference type="PANTHER" id="PTHR40980:SF4">
    <property type="entry name" value="TONB-DEPENDENT RECEPTOR-LIKE BETA-BARREL DOMAIN-CONTAINING PROTEIN"/>
    <property type="match status" value="1"/>
</dbReference>
<dbReference type="EMBL" id="AP025292">
    <property type="protein sequence ID" value="BDC98242.1"/>
    <property type="molecule type" value="Genomic_DNA"/>
</dbReference>
<evidence type="ECO:0000313" key="11">
    <source>
        <dbReference type="EMBL" id="BDC98242.1"/>
    </source>
</evidence>
<dbReference type="SUPFAM" id="SSF56935">
    <property type="entry name" value="Porins"/>
    <property type="match status" value="1"/>
</dbReference>
<keyword evidence="4 7" id="KW-0812">Transmembrane</keyword>
<reference evidence="11 12" key="1">
    <citation type="submission" date="2021-12" db="EMBL/GenBank/DDBJ databases">
        <title>Genome sequencing of bacteria with rrn-lacking chromosome and rrn-plasmid.</title>
        <authorList>
            <person name="Anda M."/>
            <person name="Iwasaki W."/>
        </authorList>
    </citation>
    <scope>NUCLEOTIDE SEQUENCE [LARGE SCALE GENOMIC DNA]</scope>
    <source>
        <strain evidence="11 12">NBRC 101262</strain>
    </source>
</reference>
<feature type="chain" id="PRO_5045551150" evidence="8">
    <location>
        <begin position="21"/>
        <end position="830"/>
    </location>
</feature>
<dbReference type="InterPro" id="IPR039426">
    <property type="entry name" value="TonB-dep_rcpt-like"/>
</dbReference>
<comment type="similarity">
    <text evidence="7">Belongs to the TonB-dependent receptor family.</text>
</comment>
<evidence type="ECO:0000313" key="12">
    <source>
        <dbReference type="Proteomes" id="UP001354989"/>
    </source>
</evidence>
<evidence type="ECO:0000259" key="9">
    <source>
        <dbReference type="Pfam" id="PF07715"/>
    </source>
</evidence>
<feature type="domain" description="Outer membrane protein beta-barrel" evidence="10">
    <location>
        <begin position="387"/>
        <end position="797"/>
    </location>
</feature>
<evidence type="ECO:0000256" key="2">
    <source>
        <dbReference type="ARBA" id="ARBA00022448"/>
    </source>
</evidence>
<evidence type="ECO:0000256" key="1">
    <source>
        <dbReference type="ARBA" id="ARBA00004571"/>
    </source>
</evidence>
<gene>
    <name evidence="11" type="ORF">PEPS_05230</name>
</gene>